<feature type="active site" description="Proton donor/acceptor" evidence="2">
    <location>
        <position position="180"/>
    </location>
</feature>
<proteinExistence type="predicted"/>
<dbReference type="CDD" id="cd05827">
    <property type="entry name" value="Sortase_C"/>
    <property type="match status" value="1"/>
</dbReference>
<keyword evidence="1" id="KW-0378">Hydrolase</keyword>
<dbReference type="AlphaFoldDB" id="A0AAC9R4I9"/>
<dbReference type="GO" id="GO:0016787">
    <property type="term" value="F:hydrolase activity"/>
    <property type="evidence" value="ECO:0007669"/>
    <property type="project" value="UniProtKB-KW"/>
</dbReference>
<protein>
    <submittedName>
        <fullName evidence="4">Sortase family protein</fullName>
    </submittedName>
</protein>
<feature type="transmembrane region" description="Helical" evidence="3">
    <location>
        <begin position="281"/>
        <end position="300"/>
    </location>
</feature>
<name>A0AAC9R4I9_LACLL</name>
<sequence length="423" mass="48315">MCFGKEGESALKKQYPQQDNLKNERINLWLKVLMALLFFAGAMVFSYPFVVDTINNFYDQRVIDNYQIQYQTAHKAQQKKQLAQMKAENESLLKQEHMTNIPGMGLVEDPFESALKNNVKPSKAYLQSHMIGAIFIPSIHVSLPIFNETNDELLEKGATVLQGTSYPIGGISTHSVLTGHSGLPDKKLFTDLDKLKKGDLFYIEVLGEKLAYRAVNFKTVLPTQLESLKIVDGKDLVTLVTCTPYMVNTHRLLVTGERVPFVEQKMTKQIKKAQAYHQNRLLAFAVGIPIFCLLFAYFIWRKFVYYLCIKHRYDFVFYAVADGQGIANLAFYLIEKKGKIPVLRDGERLKAISDKDGRVLFEDIPGGRYVAYPDEQTAFPKVSGFVRLLQDQHFTLKSHGARVKRTGKQHHRDYIIDRGHHAK</sequence>
<dbReference type="Pfam" id="PF04203">
    <property type="entry name" value="Sortase"/>
    <property type="match status" value="1"/>
</dbReference>
<geneLocation type="plasmid" evidence="4 5">
    <name>pUC11C</name>
</geneLocation>
<dbReference type="InterPro" id="IPR042002">
    <property type="entry name" value="Sortase_C"/>
</dbReference>
<organism evidence="4 5">
    <name type="scientific">Lactococcus lactis subsp. lactis</name>
    <name type="common">Streptococcus lactis</name>
    <dbReference type="NCBI Taxonomy" id="1360"/>
    <lineage>
        <taxon>Bacteria</taxon>
        <taxon>Bacillati</taxon>
        <taxon>Bacillota</taxon>
        <taxon>Bacilli</taxon>
        <taxon>Lactobacillales</taxon>
        <taxon>Streptococcaceae</taxon>
        <taxon>Lactococcus</taxon>
    </lineage>
</organism>
<dbReference type="InterPro" id="IPR005754">
    <property type="entry name" value="Sortase"/>
</dbReference>
<evidence type="ECO:0000313" key="4">
    <source>
        <dbReference type="EMBL" id="ARE12310.1"/>
    </source>
</evidence>
<dbReference type="Proteomes" id="UP000192067">
    <property type="component" value="Plasmid pUC11C"/>
</dbReference>
<feature type="transmembrane region" description="Helical" evidence="3">
    <location>
        <begin position="28"/>
        <end position="51"/>
    </location>
</feature>
<feature type="transmembrane region" description="Helical" evidence="3">
    <location>
        <begin position="315"/>
        <end position="334"/>
    </location>
</feature>
<dbReference type="Gene3D" id="2.40.260.10">
    <property type="entry name" value="Sortase"/>
    <property type="match status" value="1"/>
</dbReference>
<keyword evidence="3" id="KW-1133">Transmembrane helix</keyword>
<dbReference type="NCBIfam" id="TIGR01076">
    <property type="entry name" value="sortase_fam"/>
    <property type="match status" value="1"/>
</dbReference>
<keyword evidence="3" id="KW-0812">Transmembrane</keyword>
<evidence type="ECO:0000256" key="2">
    <source>
        <dbReference type="PIRSR" id="PIRSR605754-1"/>
    </source>
</evidence>
<dbReference type="NCBIfam" id="NF033745">
    <property type="entry name" value="class_C_sortase"/>
    <property type="match status" value="1"/>
</dbReference>
<gene>
    <name evidence="4" type="ORF">LLUC11_pC13</name>
</gene>
<keyword evidence="4" id="KW-0614">Plasmid</keyword>
<dbReference type="InterPro" id="IPR023365">
    <property type="entry name" value="Sortase_dom-sf"/>
</dbReference>
<evidence type="ECO:0000313" key="5">
    <source>
        <dbReference type="Proteomes" id="UP000192067"/>
    </source>
</evidence>
<evidence type="ECO:0000256" key="3">
    <source>
        <dbReference type="SAM" id="Phobius"/>
    </source>
</evidence>
<accession>A0AAC9R4I9</accession>
<keyword evidence="3" id="KW-0472">Membrane</keyword>
<feature type="active site" description="Acyl-thioester intermediate" evidence="2">
    <location>
        <position position="242"/>
    </location>
</feature>
<reference evidence="4 5" key="1">
    <citation type="journal article" date="2017" name="BMC Genomics">
        <title>Comparative and functional genomics of the Lactococcus lactis taxon; insights into evolution and niche adaptation.</title>
        <authorList>
            <person name="Kelleher P."/>
            <person name="Bottacini F."/>
            <person name="Mahony J."/>
            <person name="Kilcawley K.N."/>
            <person name="van Sinderen D."/>
        </authorList>
    </citation>
    <scope>NUCLEOTIDE SEQUENCE [LARGE SCALE GENOMIC DNA]</scope>
    <source>
        <strain evidence="4 5">UC11</strain>
    </source>
</reference>
<dbReference type="SUPFAM" id="SSF63817">
    <property type="entry name" value="Sortase"/>
    <property type="match status" value="1"/>
</dbReference>
<evidence type="ECO:0000256" key="1">
    <source>
        <dbReference type="ARBA" id="ARBA00022801"/>
    </source>
</evidence>
<dbReference type="EMBL" id="CP016722">
    <property type="protein sequence ID" value="ARE12310.1"/>
    <property type="molecule type" value="Genomic_DNA"/>
</dbReference>